<accession>A0A7M5V0S6</accession>
<name>A0A7M5V0S6_9CNID</name>
<evidence type="ECO:0000313" key="2">
    <source>
        <dbReference type="Proteomes" id="UP000594262"/>
    </source>
</evidence>
<keyword evidence="2" id="KW-1185">Reference proteome</keyword>
<dbReference type="AlphaFoldDB" id="A0A7M5V0S6"/>
<evidence type="ECO:0000313" key="1">
    <source>
        <dbReference type="EnsemblMetazoa" id="CLYHEMP001567.1"/>
    </source>
</evidence>
<proteinExistence type="predicted"/>
<dbReference type="Proteomes" id="UP000594262">
    <property type="component" value="Unplaced"/>
</dbReference>
<protein>
    <submittedName>
        <fullName evidence="1">Uncharacterized protein</fullName>
    </submittedName>
</protein>
<organism evidence="1 2">
    <name type="scientific">Clytia hemisphaerica</name>
    <dbReference type="NCBI Taxonomy" id="252671"/>
    <lineage>
        <taxon>Eukaryota</taxon>
        <taxon>Metazoa</taxon>
        <taxon>Cnidaria</taxon>
        <taxon>Hydrozoa</taxon>
        <taxon>Hydroidolina</taxon>
        <taxon>Leptothecata</taxon>
        <taxon>Obeliida</taxon>
        <taxon>Clytiidae</taxon>
        <taxon>Clytia</taxon>
    </lineage>
</organism>
<reference evidence="1" key="1">
    <citation type="submission" date="2021-01" db="UniProtKB">
        <authorList>
            <consortium name="EnsemblMetazoa"/>
        </authorList>
    </citation>
    <scope>IDENTIFICATION</scope>
</reference>
<dbReference type="EnsemblMetazoa" id="CLYHEMT001567.1">
    <property type="protein sequence ID" value="CLYHEMP001567.1"/>
    <property type="gene ID" value="CLYHEMG001567"/>
</dbReference>
<dbReference type="OrthoDB" id="10066203at2759"/>
<sequence length="239" mass="27303">SKDEEQTLYYVAGYLVFSLKQGMRTSVLKPNPLVTLLESWGTKDSNSYKDLGINEYVRAWVEQVDRGGLFKVNGQFYRIVVRIEKLARTILNLNLFATYSGENIKEVLKTKFLSCTTLLNEWKSLTISLDENVRSKLFLKLISKWINVRANAFVKVWLQQYKWRKAQEGEKVTEQGEPSLRKGLAKKGAKKIVDRSMISPKKKLTTVKGTPKKSQSVIAANSKVKSAKRVLNKVKKLNL</sequence>